<dbReference type="RefSeq" id="WP_068581354.1">
    <property type="nucleotide sequence ID" value="NZ_FTNK01000002.1"/>
</dbReference>
<dbReference type="Proteomes" id="UP000186666">
    <property type="component" value="Unassembled WGS sequence"/>
</dbReference>
<sequence>MNNKTTWIGFGIVSILIVILSIVFIGNSGNKDNFNEPLRVNVLSFEKTTDGSMHVTAEIVNTGKHTFEDNKIFISESTEKVGTLATQTDPSKNEGYGISTSHDKPQNIDEKELGDAFNSSTH</sequence>
<keyword evidence="2" id="KW-0472">Membrane</keyword>
<feature type="compositionally biased region" description="Basic and acidic residues" evidence="1">
    <location>
        <begin position="101"/>
        <end position="114"/>
    </location>
</feature>
<protein>
    <recommendedName>
        <fullName evidence="5">DUF4352 domain-containing protein</fullName>
    </recommendedName>
</protein>
<evidence type="ECO:0000256" key="1">
    <source>
        <dbReference type="SAM" id="MobiDB-lite"/>
    </source>
</evidence>
<keyword evidence="4" id="KW-1185">Reference proteome</keyword>
<accession>A0ABY1JP64</accession>
<reference evidence="3 4" key="1">
    <citation type="submission" date="2017-01" db="EMBL/GenBank/DDBJ databases">
        <authorList>
            <person name="Varghese N."/>
            <person name="Submissions S."/>
        </authorList>
    </citation>
    <scope>NUCLEOTIDE SEQUENCE [LARGE SCALE GENOMIC DNA]</scope>
    <source>
        <strain evidence="3 4">ATCC 23464</strain>
    </source>
</reference>
<name>A0ABY1JP64_9BACL</name>
<keyword evidence="2" id="KW-1133">Transmembrane helix</keyword>
<organism evidence="3 4">
    <name type="scientific">Paenibacillus macquariensis</name>
    <dbReference type="NCBI Taxonomy" id="948756"/>
    <lineage>
        <taxon>Bacteria</taxon>
        <taxon>Bacillati</taxon>
        <taxon>Bacillota</taxon>
        <taxon>Bacilli</taxon>
        <taxon>Bacillales</taxon>
        <taxon>Paenibacillaceae</taxon>
        <taxon>Paenibacillus</taxon>
    </lineage>
</organism>
<feature type="region of interest" description="Disordered" evidence="1">
    <location>
        <begin position="82"/>
        <end position="122"/>
    </location>
</feature>
<comment type="caution">
    <text evidence="3">The sequence shown here is derived from an EMBL/GenBank/DDBJ whole genome shotgun (WGS) entry which is preliminary data.</text>
</comment>
<keyword evidence="2" id="KW-0812">Transmembrane</keyword>
<dbReference type="EMBL" id="FTNK01000002">
    <property type="protein sequence ID" value="SIQ52250.1"/>
    <property type="molecule type" value="Genomic_DNA"/>
</dbReference>
<evidence type="ECO:0008006" key="5">
    <source>
        <dbReference type="Google" id="ProtNLM"/>
    </source>
</evidence>
<proteinExistence type="predicted"/>
<evidence type="ECO:0000313" key="3">
    <source>
        <dbReference type="EMBL" id="SIQ52250.1"/>
    </source>
</evidence>
<feature type="transmembrane region" description="Helical" evidence="2">
    <location>
        <begin position="6"/>
        <end position="25"/>
    </location>
</feature>
<evidence type="ECO:0000256" key="2">
    <source>
        <dbReference type="SAM" id="Phobius"/>
    </source>
</evidence>
<evidence type="ECO:0000313" key="4">
    <source>
        <dbReference type="Proteomes" id="UP000186666"/>
    </source>
</evidence>
<gene>
    <name evidence="3" type="ORF">SAMN05421578_102396</name>
</gene>